<keyword evidence="4" id="KW-0808">Transferase</keyword>
<name>A0A512DDF5_9CELL</name>
<dbReference type="EMBL" id="BJYY01000014">
    <property type="protein sequence ID" value="GEO34514.1"/>
    <property type="molecule type" value="Genomic_DNA"/>
</dbReference>
<feature type="transmembrane region" description="Helical" evidence="2">
    <location>
        <begin position="195"/>
        <end position="215"/>
    </location>
</feature>
<feature type="transmembrane region" description="Helical" evidence="2">
    <location>
        <begin position="50"/>
        <end position="75"/>
    </location>
</feature>
<dbReference type="PANTHER" id="PTHR23028:SF53">
    <property type="entry name" value="ACYL_TRANSF_3 DOMAIN-CONTAINING PROTEIN"/>
    <property type="match status" value="1"/>
</dbReference>
<sequence>MQQSGAKAKASPAKQGRVAALDGMRGIAALAVVGYHYLMHGPTMYPELGVPVHAALVGREGVRLFFIISGFVIALSLRGSTVSRFAVSRFIRLYPVYWLGLCGTFLVVALFGPPSMGVSWFDALANITMVQGFLGIPHVEGAYWTLGVELLFYITCAILWFGGALTPRRLPTTLYAWLGMTLVAVVVIPREQLEWSAVAQNLPWFMVGIVALAIYEGDRRPAVLLFPAAAIGTVALAQPKIAVFGALLFATVMLVLLWRPLGLTCRPLKFLGAISYPLYLLHQNIGYVLLLDLSSRGVYRPLAVLVTTTAMVALAALVTHVFDVPVRRALRRRLLAAPGRAASAETSAPEPGDDRRSGVLLAR</sequence>
<keyword evidence="2" id="KW-0812">Transmembrane</keyword>
<feature type="transmembrane region" description="Helical" evidence="2">
    <location>
        <begin position="243"/>
        <end position="258"/>
    </location>
</feature>
<dbReference type="Pfam" id="PF01757">
    <property type="entry name" value="Acyl_transf_3"/>
    <property type="match status" value="1"/>
</dbReference>
<feature type="transmembrane region" description="Helical" evidence="2">
    <location>
        <begin position="141"/>
        <end position="161"/>
    </location>
</feature>
<dbReference type="GO" id="GO:0016747">
    <property type="term" value="F:acyltransferase activity, transferring groups other than amino-acyl groups"/>
    <property type="evidence" value="ECO:0007669"/>
    <property type="project" value="InterPro"/>
</dbReference>
<proteinExistence type="predicted"/>
<feature type="transmembrane region" description="Helical" evidence="2">
    <location>
        <begin position="20"/>
        <end position="38"/>
    </location>
</feature>
<comment type="caution">
    <text evidence="4">The sequence shown here is derived from an EMBL/GenBank/DDBJ whole genome shotgun (WGS) entry which is preliminary data.</text>
</comment>
<evidence type="ECO:0000313" key="4">
    <source>
        <dbReference type="EMBL" id="GEO34514.1"/>
    </source>
</evidence>
<feature type="transmembrane region" description="Helical" evidence="2">
    <location>
        <begin position="270"/>
        <end position="290"/>
    </location>
</feature>
<protein>
    <submittedName>
        <fullName evidence="4">Acyltransferase</fullName>
    </submittedName>
</protein>
<feature type="transmembrane region" description="Helical" evidence="2">
    <location>
        <begin position="222"/>
        <end position="237"/>
    </location>
</feature>
<accession>A0A512DDF5</accession>
<dbReference type="GO" id="GO:0016020">
    <property type="term" value="C:membrane"/>
    <property type="evidence" value="ECO:0007669"/>
    <property type="project" value="TreeGrafter"/>
</dbReference>
<dbReference type="AlphaFoldDB" id="A0A512DDF5"/>
<feature type="region of interest" description="Disordered" evidence="1">
    <location>
        <begin position="341"/>
        <end position="363"/>
    </location>
</feature>
<evidence type="ECO:0000313" key="5">
    <source>
        <dbReference type="Proteomes" id="UP000321181"/>
    </source>
</evidence>
<dbReference type="InterPro" id="IPR002656">
    <property type="entry name" value="Acyl_transf_3_dom"/>
</dbReference>
<dbReference type="InterPro" id="IPR050879">
    <property type="entry name" value="Acyltransferase_3"/>
</dbReference>
<gene>
    <name evidence="4" type="ORF">CAE01nite_22390</name>
</gene>
<keyword evidence="4" id="KW-0012">Acyltransferase</keyword>
<keyword evidence="5" id="KW-1185">Reference proteome</keyword>
<evidence type="ECO:0000256" key="2">
    <source>
        <dbReference type="SAM" id="Phobius"/>
    </source>
</evidence>
<organism evidence="4 5">
    <name type="scientific">Cellulomonas aerilata</name>
    <dbReference type="NCBI Taxonomy" id="515326"/>
    <lineage>
        <taxon>Bacteria</taxon>
        <taxon>Bacillati</taxon>
        <taxon>Actinomycetota</taxon>
        <taxon>Actinomycetes</taxon>
        <taxon>Micrococcales</taxon>
        <taxon>Cellulomonadaceae</taxon>
        <taxon>Cellulomonas</taxon>
    </lineage>
</organism>
<evidence type="ECO:0000256" key="1">
    <source>
        <dbReference type="SAM" id="MobiDB-lite"/>
    </source>
</evidence>
<feature type="transmembrane region" description="Helical" evidence="2">
    <location>
        <begin position="302"/>
        <end position="322"/>
    </location>
</feature>
<evidence type="ECO:0000259" key="3">
    <source>
        <dbReference type="Pfam" id="PF01757"/>
    </source>
</evidence>
<dbReference type="RefSeq" id="WP_146904272.1">
    <property type="nucleotide sequence ID" value="NZ_BAAARM010000004.1"/>
</dbReference>
<reference evidence="4 5" key="1">
    <citation type="submission" date="2019-07" db="EMBL/GenBank/DDBJ databases">
        <title>Whole genome shotgun sequence of Cellulomonas aerilata NBRC 106308.</title>
        <authorList>
            <person name="Hosoyama A."/>
            <person name="Uohara A."/>
            <person name="Ohji S."/>
            <person name="Ichikawa N."/>
        </authorList>
    </citation>
    <scope>NUCLEOTIDE SEQUENCE [LARGE SCALE GENOMIC DNA]</scope>
    <source>
        <strain evidence="4 5">NBRC 106308</strain>
    </source>
</reference>
<feature type="transmembrane region" description="Helical" evidence="2">
    <location>
        <begin position="96"/>
        <end position="121"/>
    </location>
</feature>
<keyword evidence="2" id="KW-1133">Transmembrane helix</keyword>
<feature type="transmembrane region" description="Helical" evidence="2">
    <location>
        <begin position="173"/>
        <end position="189"/>
    </location>
</feature>
<keyword evidence="2" id="KW-0472">Membrane</keyword>
<feature type="domain" description="Acyltransferase 3" evidence="3">
    <location>
        <begin position="19"/>
        <end position="319"/>
    </location>
</feature>
<dbReference type="Proteomes" id="UP000321181">
    <property type="component" value="Unassembled WGS sequence"/>
</dbReference>
<dbReference type="GO" id="GO:0009103">
    <property type="term" value="P:lipopolysaccharide biosynthetic process"/>
    <property type="evidence" value="ECO:0007669"/>
    <property type="project" value="TreeGrafter"/>
</dbReference>
<dbReference type="PANTHER" id="PTHR23028">
    <property type="entry name" value="ACETYLTRANSFERASE"/>
    <property type="match status" value="1"/>
</dbReference>
<dbReference type="OrthoDB" id="9807745at2"/>